<feature type="region of interest" description="Disordered" evidence="1">
    <location>
        <begin position="185"/>
        <end position="261"/>
    </location>
</feature>
<evidence type="ECO:0000313" key="3">
    <source>
        <dbReference type="EMBL" id="GGT40457.1"/>
    </source>
</evidence>
<sequence>MFSQRDRAKKAELLKETRDRMLEKKLAPLPGSPEHETAIGQETALRPGLIRIGMRSFDRHGLVADNRVIDFPRPELWESLQPSQLFLNQQSSHEIDSGPAVVATALLPDTHHFNGRGGKVMPILHPDGTPNVPPGLLAHLTTELGIPRVTVHDLAAYVVAVTGHSKFTKQFTEELLTPGVRLPLTRTRSCGTRPSGSAPRCSGRRRTASATSHPRTAGLKQTCAIPRRIHAVSGPPGHSYRPDAPTAAPPELRSAPPRRVA</sequence>
<proteinExistence type="predicted"/>
<evidence type="ECO:0000313" key="4">
    <source>
        <dbReference type="Proteomes" id="UP000619486"/>
    </source>
</evidence>
<dbReference type="InterPro" id="IPR041635">
    <property type="entry name" value="Type_ISP_LLaBIII_C"/>
</dbReference>
<protein>
    <recommendedName>
        <fullName evidence="2">Type ISP restriction-modification enzyme LLaBIII C-terminal specificity domain-containing protein</fullName>
    </recommendedName>
</protein>
<dbReference type="EMBL" id="BMQQ01000013">
    <property type="protein sequence ID" value="GGT40457.1"/>
    <property type="molecule type" value="Genomic_DNA"/>
</dbReference>
<comment type="caution">
    <text evidence="3">The sequence shown here is derived from an EMBL/GenBank/DDBJ whole genome shotgun (WGS) entry which is preliminary data.</text>
</comment>
<dbReference type="AlphaFoldDB" id="A0A918LRT5"/>
<reference evidence="3" key="1">
    <citation type="journal article" date="2014" name="Int. J. Syst. Evol. Microbiol.">
        <title>Complete genome sequence of Corynebacterium casei LMG S-19264T (=DSM 44701T), isolated from a smear-ripened cheese.</title>
        <authorList>
            <consortium name="US DOE Joint Genome Institute (JGI-PGF)"/>
            <person name="Walter F."/>
            <person name="Albersmeier A."/>
            <person name="Kalinowski J."/>
            <person name="Ruckert C."/>
        </authorList>
    </citation>
    <scope>NUCLEOTIDE SEQUENCE</scope>
    <source>
        <strain evidence="3">JCM 3172</strain>
    </source>
</reference>
<dbReference type="Pfam" id="PF18135">
    <property type="entry name" value="Type_ISP_C"/>
    <property type="match status" value="1"/>
</dbReference>
<reference evidence="3" key="2">
    <citation type="submission" date="2020-09" db="EMBL/GenBank/DDBJ databases">
        <authorList>
            <person name="Sun Q."/>
            <person name="Ohkuma M."/>
        </authorList>
    </citation>
    <scope>NUCLEOTIDE SEQUENCE</scope>
    <source>
        <strain evidence="3">JCM 3172</strain>
    </source>
</reference>
<organism evidence="3 4">
    <name type="scientific">Streptomyces purpureus</name>
    <dbReference type="NCBI Taxonomy" id="1951"/>
    <lineage>
        <taxon>Bacteria</taxon>
        <taxon>Bacillati</taxon>
        <taxon>Actinomycetota</taxon>
        <taxon>Actinomycetes</taxon>
        <taxon>Kitasatosporales</taxon>
        <taxon>Streptomycetaceae</taxon>
        <taxon>Streptomyces</taxon>
    </lineage>
</organism>
<feature type="domain" description="Type ISP restriction-modification enzyme LLaBIII C-terminal specificity" evidence="2">
    <location>
        <begin position="6"/>
        <end position="187"/>
    </location>
</feature>
<dbReference type="Proteomes" id="UP000619486">
    <property type="component" value="Unassembled WGS sequence"/>
</dbReference>
<evidence type="ECO:0000259" key="2">
    <source>
        <dbReference type="Pfam" id="PF18135"/>
    </source>
</evidence>
<keyword evidence="4" id="KW-1185">Reference proteome</keyword>
<evidence type="ECO:0000256" key="1">
    <source>
        <dbReference type="SAM" id="MobiDB-lite"/>
    </source>
</evidence>
<gene>
    <name evidence="3" type="ORF">GCM10014713_37780</name>
</gene>
<feature type="compositionally biased region" description="Polar residues" evidence="1">
    <location>
        <begin position="186"/>
        <end position="195"/>
    </location>
</feature>
<accession>A0A918LRT5</accession>
<name>A0A918LRT5_9ACTN</name>